<accession>A0AA40G671</accession>
<dbReference type="AlphaFoldDB" id="A0AA40G671"/>
<name>A0AA40G671_9HYME</name>
<proteinExistence type="predicted"/>
<organism evidence="1 2">
    <name type="scientific">Melipona bicolor</name>
    <dbReference type="NCBI Taxonomy" id="60889"/>
    <lineage>
        <taxon>Eukaryota</taxon>
        <taxon>Metazoa</taxon>
        <taxon>Ecdysozoa</taxon>
        <taxon>Arthropoda</taxon>
        <taxon>Hexapoda</taxon>
        <taxon>Insecta</taxon>
        <taxon>Pterygota</taxon>
        <taxon>Neoptera</taxon>
        <taxon>Endopterygota</taxon>
        <taxon>Hymenoptera</taxon>
        <taxon>Apocrita</taxon>
        <taxon>Aculeata</taxon>
        <taxon>Apoidea</taxon>
        <taxon>Anthophila</taxon>
        <taxon>Apidae</taxon>
        <taxon>Melipona</taxon>
    </lineage>
</organism>
<protein>
    <submittedName>
        <fullName evidence="1">Uncharacterized protein</fullName>
    </submittedName>
</protein>
<evidence type="ECO:0000313" key="1">
    <source>
        <dbReference type="EMBL" id="KAK1131448.1"/>
    </source>
</evidence>
<sequence length="55" mass="6155">MFRYATEDLITYLFDKNLINKNIYGIYSMDTYGSTYIAETSDGKLDDVAGSELGG</sequence>
<comment type="caution">
    <text evidence="1">The sequence shown here is derived from an EMBL/GenBank/DDBJ whole genome shotgun (WGS) entry which is preliminary data.</text>
</comment>
<evidence type="ECO:0000313" key="2">
    <source>
        <dbReference type="Proteomes" id="UP001177670"/>
    </source>
</evidence>
<dbReference type="EMBL" id="JAHYIQ010000006">
    <property type="protein sequence ID" value="KAK1131448.1"/>
    <property type="molecule type" value="Genomic_DNA"/>
</dbReference>
<reference evidence="1" key="1">
    <citation type="submission" date="2021-10" db="EMBL/GenBank/DDBJ databases">
        <title>Melipona bicolor Genome sequencing and assembly.</title>
        <authorList>
            <person name="Araujo N.S."/>
            <person name="Arias M.C."/>
        </authorList>
    </citation>
    <scope>NUCLEOTIDE SEQUENCE</scope>
    <source>
        <strain evidence="1">USP_2M_L1-L4_2017</strain>
        <tissue evidence="1">Whole body</tissue>
    </source>
</reference>
<dbReference type="Proteomes" id="UP001177670">
    <property type="component" value="Unassembled WGS sequence"/>
</dbReference>
<gene>
    <name evidence="1" type="ORF">K0M31_017732</name>
</gene>
<keyword evidence="2" id="KW-1185">Reference proteome</keyword>